<comment type="caution">
    <text evidence="1">The sequence shown here is derived from an EMBL/GenBank/DDBJ whole genome shotgun (WGS) entry which is preliminary data.</text>
</comment>
<dbReference type="Proteomes" id="UP000233256">
    <property type="component" value="Unassembled WGS sequence"/>
</dbReference>
<proteinExistence type="predicted"/>
<protein>
    <submittedName>
        <fullName evidence="1">Uncharacterized protein</fullName>
    </submittedName>
</protein>
<gene>
    <name evidence="1" type="ORF">CVV64_20755</name>
</gene>
<accession>A0A2N1PI33</accession>
<dbReference type="AlphaFoldDB" id="A0A2N1PI33"/>
<reference evidence="1 2" key="1">
    <citation type="journal article" date="2017" name="ISME J.">
        <title>Potential for microbial H2 and metal transformations associated with novel bacteria and archaea in deep terrestrial subsurface sediments.</title>
        <authorList>
            <person name="Hernsdorf A.W."/>
            <person name="Amano Y."/>
            <person name="Miyakawa K."/>
            <person name="Ise K."/>
            <person name="Suzuki Y."/>
            <person name="Anantharaman K."/>
            <person name="Probst A."/>
            <person name="Burstein D."/>
            <person name="Thomas B.C."/>
            <person name="Banfield J.F."/>
        </authorList>
    </citation>
    <scope>NUCLEOTIDE SEQUENCE [LARGE SCALE GENOMIC DNA]</scope>
    <source>
        <strain evidence="1">HGW-Wallbacteria-1</strain>
    </source>
</reference>
<name>A0A2N1PI33_9BACT</name>
<evidence type="ECO:0000313" key="2">
    <source>
        <dbReference type="Proteomes" id="UP000233256"/>
    </source>
</evidence>
<dbReference type="EMBL" id="PGXC01000076">
    <property type="protein sequence ID" value="PKK88008.1"/>
    <property type="molecule type" value="Genomic_DNA"/>
</dbReference>
<evidence type="ECO:0000313" key="1">
    <source>
        <dbReference type="EMBL" id="PKK88008.1"/>
    </source>
</evidence>
<sequence>MQISAVGGSPSIYRELLALAKSCTIVDMVKCINIDESSPFISFLVEDGWDPYVDQYEMITCFDCQTKRAERGLFQKSE</sequence>
<organism evidence="1 2">
    <name type="scientific">Candidatus Wallbacteria bacterium HGW-Wallbacteria-1</name>
    <dbReference type="NCBI Taxonomy" id="2013854"/>
    <lineage>
        <taxon>Bacteria</taxon>
        <taxon>Candidatus Walliibacteriota</taxon>
    </lineage>
</organism>